<evidence type="ECO:0000256" key="1">
    <source>
        <dbReference type="SAM" id="Phobius"/>
    </source>
</evidence>
<keyword evidence="3" id="KW-1185">Reference proteome</keyword>
<organism evidence="2 3">
    <name type="scientific">Selenobaculum gibii</name>
    <dbReference type="NCBI Taxonomy" id="3054208"/>
    <lineage>
        <taxon>Bacteria</taxon>
        <taxon>Bacillati</taxon>
        <taxon>Bacillota</taxon>
        <taxon>Negativicutes</taxon>
        <taxon>Selenomonadales</taxon>
        <taxon>Selenomonadaceae</taxon>
        <taxon>Selenobaculum</taxon>
    </lineage>
</organism>
<protein>
    <submittedName>
        <fullName evidence="2">Uncharacterized protein</fullName>
    </submittedName>
</protein>
<reference evidence="2" key="1">
    <citation type="submission" date="2023-03" db="EMBL/GenBank/DDBJ databases">
        <title>Selenobaculum gbiensis gen. nov. sp. nov., a new bacterium isolated from the gut microbiota of IBD patient.</title>
        <authorList>
            <person name="Yeo S."/>
            <person name="Park H."/>
            <person name="Huh C.S."/>
        </authorList>
    </citation>
    <scope>NUCLEOTIDE SEQUENCE</scope>
    <source>
        <strain evidence="2">ICN-92133</strain>
    </source>
</reference>
<dbReference type="RefSeq" id="WP_147669811.1">
    <property type="nucleotide sequence ID" value="NZ_CP120678.1"/>
</dbReference>
<gene>
    <name evidence="2" type="ORF">P3F81_08065</name>
</gene>
<evidence type="ECO:0000313" key="2">
    <source>
        <dbReference type="EMBL" id="WIW69873.1"/>
    </source>
</evidence>
<keyword evidence="1" id="KW-0812">Transmembrane</keyword>
<keyword evidence="1" id="KW-1133">Transmembrane helix</keyword>
<dbReference type="AlphaFoldDB" id="A0A9Y2ERJ2"/>
<name>A0A9Y2ERJ2_9FIRM</name>
<dbReference type="Proteomes" id="UP001243623">
    <property type="component" value="Chromosome"/>
</dbReference>
<sequence>MFGKSSKNTSDLKVETEKKKLSKWKKGSFGCLGIILLFFVVGIMASGGESKTAYSIGFTPKQFQEQFNILSKETNLPIVMPDLKIDEGEVQNVTGHRFSDHLFLSCTINKKNGNIRYATLLYNEPDRSAMMSDSMEKRIAYNNDSQILNAVRVQFIYTISPELKDSDGMNAFNLFHELGGTSSREDLKKIDREVKRGDKIYYLYYSKSANAMAFGVRNEKDKSFEKH</sequence>
<keyword evidence="1" id="KW-0472">Membrane</keyword>
<dbReference type="EMBL" id="CP120678">
    <property type="protein sequence ID" value="WIW69873.1"/>
    <property type="molecule type" value="Genomic_DNA"/>
</dbReference>
<feature type="transmembrane region" description="Helical" evidence="1">
    <location>
        <begin position="27"/>
        <end position="45"/>
    </location>
</feature>
<evidence type="ECO:0000313" key="3">
    <source>
        <dbReference type="Proteomes" id="UP001243623"/>
    </source>
</evidence>
<accession>A0A9Y2ERJ2</accession>
<proteinExistence type="predicted"/>
<dbReference type="KEGG" id="sgbi:P3F81_08065"/>